<dbReference type="PRINTS" id="PR00411">
    <property type="entry name" value="PNDRDTASEI"/>
</dbReference>
<dbReference type="SUPFAM" id="SSF51905">
    <property type="entry name" value="FAD/NAD(P)-binding domain"/>
    <property type="match status" value="1"/>
</dbReference>
<dbReference type="InterPro" id="IPR050260">
    <property type="entry name" value="FAD-bd_OxRdtase"/>
</dbReference>
<feature type="non-terminal residue" evidence="5">
    <location>
        <position position="1"/>
    </location>
</feature>
<keyword evidence="3" id="KW-0274">FAD</keyword>
<feature type="domain" description="FAD/NAD(P)-binding" evidence="4">
    <location>
        <begin position="2"/>
        <end position="158"/>
    </location>
</feature>
<dbReference type="Pfam" id="PF07992">
    <property type="entry name" value="Pyr_redox_2"/>
    <property type="match status" value="1"/>
</dbReference>
<gene>
    <name evidence="5" type="ORF">S03H2_03005</name>
</gene>
<comment type="cofactor">
    <cofactor evidence="1">
        <name>FAD</name>
        <dbReference type="ChEBI" id="CHEBI:57692"/>
    </cofactor>
</comment>
<comment type="caution">
    <text evidence="5">The sequence shown here is derived from an EMBL/GenBank/DDBJ whole genome shotgun (WGS) entry which is preliminary data.</text>
</comment>
<dbReference type="Gene3D" id="3.50.50.60">
    <property type="entry name" value="FAD/NAD(P)-binding domain"/>
    <property type="match status" value="1"/>
</dbReference>
<dbReference type="InterPro" id="IPR023753">
    <property type="entry name" value="FAD/NAD-binding_dom"/>
</dbReference>
<protein>
    <recommendedName>
        <fullName evidence="4">FAD/NAD(P)-binding domain-containing protein</fullName>
    </recommendedName>
</protein>
<sequence length="276" mass="30022">RTVAIIGSGFIGVEVGIALKRGGCEVILIEVLDRILPRAFDRKSSDIIRTILSEHGIEVLTEERVVHILGGRQVEGIETENRKIRCDTVILSTGMRPRVDLARSAGIEIGELGGIVTNEHMLTNIENIYACGDCVESRDAVTDKNSLQLLWPNAVSQGKTAGYNCVGIHSKYQGFVNLVGVDVFGTHVASIGHTRAAFEGAGHIQVIEKAYAKHSHWIIVKDGAIVGAQFIGKTKDAGVISQAIWKRTCLEGIEETASRQKLLAINPLFTALERYL</sequence>
<dbReference type="InterPro" id="IPR036188">
    <property type="entry name" value="FAD/NAD-bd_sf"/>
</dbReference>
<dbReference type="AlphaFoldDB" id="X1G6R8"/>
<reference evidence="5" key="1">
    <citation type="journal article" date="2014" name="Front. Microbiol.">
        <title>High frequency of phylogenetically diverse reductive dehalogenase-homologous genes in deep subseafloor sedimentary metagenomes.</title>
        <authorList>
            <person name="Kawai M."/>
            <person name="Futagami T."/>
            <person name="Toyoda A."/>
            <person name="Takaki Y."/>
            <person name="Nishi S."/>
            <person name="Hori S."/>
            <person name="Arai W."/>
            <person name="Tsubouchi T."/>
            <person name="Morono Y."/>
            <person name="Uchiyama I."/>
            <person name="Ito T."/>
            <person name="Fujiyama A."/>
            <person name="Inagaki F."/>
            <person name="Takami H."/>
        </authorList>
    </citation>
    <scope>NUCLEOTIDE SEQUENCE</scope>
    <source>
        <strain evidence="5">Expedition CK06-06</strain>
    </source>
</reference>
<evidence type="ECO:0000313" key="5">
    <source>
        <dbReference type="EMBL" id="GAH28708.1"/>
    </source>
</evidence>
<evidence type="ECO:0000256" key="3">
    <source>
        <dbReference type="ARBA" id="ARBA00022827"/>
    </source>
</evidence>
<evidence type="ECO:0000259" key="4">
    <source>
        <dbReference type="Pfam" id="PF07992"/>
    </source>
</evidence>
<dbReference type="Gene3D" id="3.30.390.30">
    <property type="match status" value="1"/>
</dbReference>
<organism evidence="5">
    <name type="scientific">marine sediment metagenome</name>
    <dbReference type="NCBI Taxonomy" id="412755"/>
    <lineage>
        <taxon>unclassified sequences</taxon>
        <taxon>metagenomes</taxon>
        <taxon>ecological metagenomes</taxon>
    </lineage>
</organism>
<accession>X1G6R8</accession>
<proteinExistence type="predicted"/>
<keyword evidence="2" id="KW-0285">Flavoprotein</keyword>
<evidence type="ECO:0000256" key="2">
    <source>
        <dbReference type="ARBA" id="ARBA00022630"/>
    </source>
</evidence>
<name>X1G6R8_9ZZZZ</name>
<dbReference type="GO" id="GO:0016491">
    <property type="term" value="F:oxidoreductase activity"/>
    <property type="evidence" value="ECO:0007669"/>
    <property type="project" value="InterPro"/>
</dbReference>
<dbReference type="PANTHER" id="PTHR43429:SF3">
    <property type="entry name" value="NITRITE REDUCTASE [NAD(P)H]"/>
    <property type="match status" value="1"/>
</dbReference>
<evidence type="ECO:0000256" key="1">
    <source>
        <dbReference type="ARBA" id="ARBA00001974"/>
    </source>
</evidence>
<dbReference type="EMBL" id="BARU01001066">
    <property type="protein sequence ID" value="GAH28708.1"/>
    <property type="molecule type" value="Genomic_DNA"/>
</dbReference>
<dbReference type="PANTHER" id="PTHR43429">
    <property type="entry name" value="PYRIDINE NUCLEOTIDE-DISULFIDE OXIDOREDUCTASE DOMAIN-CONTAINING"/>
    <property type="match status" value="1"/>
</dbReference>
<dbReference type="InterPro" id="IPR016156">
    <property type="entry name" value="FAD/NAD-linked_Rdtase_dimer_sf"/>
</dbReference>
<dbReference type="PRINTS" id="PR00368">
    <property type="entry name" value="FADPNR"/>
</dbReference>